<feature type="binding site" evidence="4">
    <location>
        <position position="79"/>
    </location>
    <ligand>
        <name>S-adenosyl-L-methionine</name>
        <dbReference type="ChEBI" id="CHEBI:59789"/>
    </ligand>
</feature>
<dbReference type="InterPro" id="IPR029063">
    <property type="entry name" value="SAM-dependent_MTases_sf"/>
</dbReference>
<dbReference type="Pfam" id="PF13649">
    <property type="entry name" value="Methyltransf_25"/>
    <property type="match status" value="1"/>
</dbReference>
<evidence type="ECO:0000256" key="4">
    <source>
        <dbReference type="PIRSR" id="PIRSR018249-2"/>
    </source>
</evidence>
<keyword evidence="3" id="KW-0479">Metal-binding</keyword>
<feature type="binding site" evidence="3">
    <location>
        <position position="37"/>
    </location>
    <ligand>
        <name>Zn(2+)</name>
        <dbReference type="ChEBI" id="CHEBI:29105"/>
    </ligand>
</feature>
<dbReference type="SUPFAM" id="SSF53335">
    <property type="entry name" value="S-adenosyl-L-methionine-dependent methyltransferases"/>
    <property type="match status" value="1"/>
</dbReference>
<feature type="domain" description="Methyltransferase" evidence="5">
    <location>
        <begin position="99"/>
        <end position="179"/>
    </location>
</feature>
<feature type="binding site" evidence="4">
    <location>
        <position position="190"/>
    </location>
    <ligand>
        <name>S-adenosyl-L-methionine</name>
        <dbReference type="ChEBI" id="CHEBI:59789"/>
    </ligand>
</feature>
<dbReference type="PANTHER" id="PTHR44942:SF4">
    <property type="entry name" value="METHYLTRANSFERASE TYPE 11 DOMAIN-CONTAINING PROTEIN"/>
    <property type="match status" value="1"/>
</dbReference>
<evidence type="ECO:0000259" key="6">
    <source>
        <dbReference type="Pfam" id="PF21302"/>
    </source>
</evidence>
<keyword evidence="8" id="KW-1185">Reference proteome</keyword>
<keyword evidence="4" id="KW-0949">S-adenosyl-L-methionine</keyword>
<keyword evidence="3" id="KW-0862">Zinc</keyword>
<dbReference type="EMBL" id="AYER01000005">
    <property type="protein sequence ID" value="ESK39322.1"/>
    <property type="molecule type" value="Genomic_DNA"/>
</dbReference>
<name>V2TP72_9GAMM</name>
<dbReference type="InterPro" id="IPR048647">
    <property type="entry name" value="RlmA_N"/>
</dbReference>
<organism evidence="7 8">
    <name type="scientific">Acinetobacter nectaris CIP 110549</name>
    <dbReference type="NCBI Taxonomy" id="1392540"/>
    <lineage>
        <taxon>Bacteria</taxon>
        <taxon>Pseudomonadati</taxon>
        <taxon>Pseudomonadota</taxon>
        <taxon>Gammaproteobacteria</taxon>
        <taxon>Moraxellales</taxon>
        <taxon>Moraxellaceae</taxon>
        <taxon>Acinetobacter</taxon>
    </lineage>
</organism>
<gene>
    <name evidence="7" type="ORF">P256_01440</name>
</gene>
<comment type="caution">
    <text evidence="7">The sequence shown here is derived from an EMBL/GenBank/DDBJ whole genome shotgun (WGS) entry which is preliminary data.</text>
</comment>
<feature type="binding site" evidence="3">
    <location>
        <position position="20"/>
    </location>
    <ligand>
        <name>Zn(2+)</name>
        <dbReference type="ChEBI" id="CHEBI:29105"/>
    </ligand>
</feature>
<evidence type="ECO:0000256" key="2">
    <source>
        <dbReference type="ARBA" id="ARBA00022679"/>
    </source>
</evidence>
<dbReference type="Proteomes" id="UP000023785">
    <property type="component" value="Unassembled WGS sequence"/>
</dbReference>
<dbReference type="InterPro" id="IPR016718">
    <property type="entry name" value="rRNA_m1G-MeTrfase_A_prd"/>
</dbReference>
<evidence type="ECO:0000313" key="7">
    <source>
        <dbReference type="EMBL" id="ESK39322.1"/>
    </source>
</evidence>
<evidence type="ECO:0000313" key="8">
    <source>
        <dbReference type="Proteomes" id="UP000023785"/>
    </source>
</evidence>
<dbReference type="GO" id="GO:0032259">
    <property type="term" value="P:methylation"/>
    <property type="evidence" value="ECO:0007669"/>
    <property type="project" value="UniProtKB-KW"/>
</dbReference>
<feature type="domain" description="23S rRNA (guanine(745)-N(1))-methyltransferase N-terminal" evidence="6">
    <location>
        <begin position="16"/>
        <end position="58"/>
    </location>
</feature>
<protein>
    <submittedName>
        <fullName evidence="7">Uncharacterized protein</fullName>
    </submittedName>
</protein>
<dbReference type="PATRIC" id="fig|1392540.3.peg.1398"/>
<dbReference type="GO" id="GO:0046872">
    <property type="term" value="F:metal ion binding"/>
    <property type="evidence" value="ECO:0007669"/>
    <property type="project" value="UniProtKB-KW"/>
</dbReference>
<dbReference type="InterPro" id="IPR051052">
    <property type="entry name" value="Diverse_substrate_MTase"/>
</dbReference>
<dbReference type="GO" id="GO:0008168">
    <property type="term" value="F:methyltransferase activity"/>
    <property type="evidence" value="ECO:0007669"/>
    <property type="project" value="UniProtKB-KW"/>
</dbReference>
<dbReference type="Gene3D" id="3.40.50.150">
    <property type="entry name" value="Vaccinia Virus protein VP39"/>
    <property type="match status" value="1"/>
</dbReference>
<evidence type="ECO:0000256" key="1">
    <source>
        <dbReference type="ARBA" id="ARBA00022603"/>
    </source>
</evidence>
<dbReference type="HOGENOM" id="CLU_050931_0_0_6"/>
<dbReference type="CDD" id="cd02440">
    <property type="entry name" value="AdoMet_MTases"/>
    <property type="match status" value="1"/>
</dbReference>
<evidence type="ECO:0000259" key="5">
    <source>
        <dbReference type="Pfam" id="PF13649"/>
    </source>
</evidence>
<accession>V2TP72</accession>
<feature type="binding site" evidence="4">
    <location>
        <begin position="105"/>
        <end position="106"/>
    </location>
    <ligand>
        <name>S-adenosyl-L-methionine</name>
        <dbReference type="ChEBI" id="CHEBI:59789"/>
    </ligand>
</feature>
<evidence type="ECO:0000256" key="3">
    <source>
        <dbReference type="PIRSR" id="PIRSR018249-1"/>
    </source>
</evidence>
<sequence length="280" mass="31066">MMESEQVEAVAQPYLMCPVCREALLLQVKTWQCAQKHSFDVAKQGYVNLHVVQHKHSKTPGDTPGSVTARRAFLSEGYYSPLKEAITACVDKYSVKYLLDIGCGEGYYTSAMQASTDVCVGVDISKSAVQRAAKTNTNVTWIVGTGAVLPVLDASMDMCTTVFSPIPTSEILRVLKPEGYCLVAVAAPEHLYTVREALFGEVNLHDPEKIEKQLQNEFDLVAQQRIDAPLTLDQAALKNLVAMTPYAYKAKLERREQLESRQSFEATASFQLYIFKKKAV</sequence>
<dbReference type="STRING" id="1392540.P256_01440"/>
<feature type="binding site" evidence="3">
    <location>
        <position position="33"/>
    </location>
    <ligand>
        <name>Zn(2+)</name>
        <dbReference type="ChEBI" id="CHEBI:29105"/>
    </ligand>
</feature>
<dbReference type="eggNOG" id="COG2226">
    <property type="taxonomic scope" value="Bacteria"/>
</dbReference>
<dbReference type="AlphaFoldDB" id="V2TP72"/>
<reference evidence="7 8" key="1">
    <citation type="submission" date="2013-10" db="EMBL/GenBank/DDBJ databases">
        <title>The Genome Sequence of Acinetobacter nectaris CIP 110549.</title>
        <authorList>
            <consortium name="The Broad Institute Genomics Platform"/>
            <consortium name="The Broad Institute Genome Sequencing Center for Infectious Disease"/>
            <person name="Cerqueira G."/>
            <person name="Feldgarden M."/>
            <person name="Courvalin P."/>
            <person name="Grillot-Courvalin C."/>
            <person name="Clermont D."/>
            <person name="Rocha E."/>
            <person name="Yoon E.-J."/>
            <person name="Nemec A."/>
            <person name="Young S.K."/>
            <person name="Zeng Q."/>
            <person name="Gargeya S."/>
            <person name="Fitzgerald M."/>
            <person name="Abouelleil A."/>
            <person name="Alvarado L."/>
            <person name="Berlin A.M."/>
            <person name="Chapman S.B."/>
            <person name="Gainer-Dewar J."/>
            <person name="Goldberg J."/>
            <person name="Gnerre S."/>
            <person name="Griggs A."/>
            <person name="Gujja S."/>
            <person name="Hansen M."/>
            <person name="Howarth C."/>
            <person name="Imamovic A."/>
            <person name="Ireland A."/>
            <person name="Larimer J."/>
            <person name="McCowan C."/>
            <person name="Murphy C."/>
            <person name="Pearson M."/>
            <person name="Poon T.W."/>
            <person name="Priest M."/>
            <person name="Roberts A."/>
            <person name="Saif S."/>
            <person name="Shea T."/>
            <person name="Sykes S."/>
            <person name="Wortman J."/>
            <person name="Nusbaum C."/>
            <person name="Birren B."/>
        </authorList>
    </citation>
    <scope>NUCLEOTIDE SEQUENCE [LARGE SCALE GENOMIC DNA]</scope>
    <source>
        <strain evidence="7 8">CIP 110549</strain>
    </source>
</reference>
<dbReference type="Pfam" id="PF21302">
    <property type="entry name" value="Zn_ribbon_RlmA"/>
    <property type="match status" value="1"/>
</dbReference>
<dbReference type="InterPro" id="IPR041698">
    <property type="entry name" value="Methyltransf_25"/>
</dbReference>
<proteinExistence type="predicted"/>
<dbReference type="PANTHER" id="PTHR44942">
    <property type="entry name" value="METHYLTRANSF_11 DOMAIN-CONTAINING PROTEIN"/>
    <property type="match status" value="1"/>
</dbReference>
<feature type="binding site" evidence="3">
    <location>
        <position position="17"/>
    </location>
    <ligand>
        <name>Zn(2+)</name>
        <dbReference type="ChEBI" id="CHEBI:29105"/>
    </ligand>
</feature>
<keyword evidence="1" id="KW-0489">Methyltransferase</keyword>
<dbReference type="PIRSF" id="PIRSF018249">
    <property type="entry name" value="MyrA_prd"/>
    <property type="match status" value="1"/>
</dbReference>
<keyword evidence="2" id="KW-0808">Transferase</keyword>